<evidence type="ECO:0000313" key="2">
    <source>
        <dbReference type="EMBL" id="MBR8535885.1"/>
    </source>
</evidence>
<reference evidence="2" key="2">
    <citation type="submission" date="2021-04" db="EMBL/GenBank/DDBJ databases">
        <authorList>
            <person name="Zhang T."/>
            <person name="Zhang Y."/>
            <person name="Lu D."/>
            <person name="Zuo D."/>
            <person name="Du Z."/>
        </authorList>
    </citation>
    <scope>NUCLEOTIDE SEQUENCE</scope>
    <source>
        <strain evidence="2">JR1</strain>
    </source>
</reference>
<dbReference type="EMBL" id="JAGTAR010000013">
    <property type="protein sequence ID" value="MBR8535885.1"/>
    <property type="molecule type" value="Genomic_DNA"/>
</dbReference>
<name>A0A941F552_9BACT</name>
<protein>
    <recommendedName>
        <fullName evidence="1">Glycoside hydrolase 123-like N-terminal domain-containing protein</fullName>
    </recommendedName>
</protein>
<reference evidence="2" key="1">
    <citation type="journal article" date="2018" name="Int. J. Syst. Evol. Microbiol.">
        <title>Carboxylicivirga sediminis sp. nov., isolated from coastal sediment.</title>
        <authorList>
            <person name="Wang F.Q."/>
            <person name="Ren L.H."/>
            <person name="Zou R.J."/>
            <person name="Sun Y.Z."/>
            <person name="Liu X.J."/>
            <person name="Jiang F."/>
            <person name="Liu L.J."/>
        </authorList>
    </citation>
    <scope>NUCLEOTIDE SEQUENCE</scope>
    <source>
        <strain evidence="2">JR1</strain>
    </source>
</reference>
<evidence type="ECO:0000259" key="1">
    <source>
        <dbReference type="Pfam" id="PF19543"/>
    </source>
</evidence>
<keyword evidence="3" id="KW-1185">Reference proteome</keyword>
<comment type="caution">
    <text evidence="2">The sequence shown here is derived from an EMBL/GenBank/DDBJ whole genome shotgun (WGS) entry which is preliminary data.</text>
</comment>
<feature type="domain" description="Glycoside hydrolase 123-like N-terminal" evidence="1">
    <location>
        <begin position="34"/>
        <end position="987"/>
    </location>
</feature>
<dbReference type="AlphaFoldDB" id="A0A941F552"/>
<evidence type="ECO:0000313" key="3">
    <source>
        <dbReference type="Proteomes" id="UP000679220"/>
    </source>
</evidence>
<dbReference type="RefSeq" id="WP_212190339.1">
    <property type="nucleotide sequence ID" value="NZ_JAGTAR010000013.1"/>
</dbReference>
<dbReference type="Proteomes" id="UP000679220">
    <property type="component" value="Unassembled WGS sequence"/>
</dbReference>
<sequence length="989" mass="112705">MRQLILLISLIALTQCTVTSQVEQIPYSVPKTPWADYYGHHRAVIQVDAPADVVKLDLLWRRHDANPEKKKFVIVNAETGDTIKNIHRIAVDNERCKIAFGPVQKKGTYYFYYAPFKIQEEYGFYNKGYLRPESASVAWVKDNKLSDSSVLQQLPNANVEAIQSRTQFDSFYPMELIPTKAEKSKFLADKNDDYIIFSEDRKDPIRMLDEIPVKWIIEDKGLDFEGKAMQNEYYAFQLGVYASAKDVKNIQVQFSDLKNGNHSISSNQLTCFNTGGVDPFGKTFTKTVDVETGKVQALWIGVDIPETAKAGVYIGEVIVTSDNCKPQVAKVKIKVEDEVLADRGDSEPWRHSRLRWLNSTLGIDDEATGGYEPIKAINDYMYDCSGKVVRLNMNGMPESMQVYGTEILAGPIAFKLKTQKQEAGLSGMNDIEVLKNSAGVMKGRWEDNVAGIEVLAEGTLESDGYMHYKINLTATEDVKLDDVRLEIPLKKSIARYMMGMGLPGSKVPQNHQAKWKGPHDSFWIGDAKGGMWCELRGSEYNGPLLNLYQPEYPLSWDNDGKGGFKIETQTSQVKAICYSGKRTIKKGESIDFEWAFLMTPVKKINYESQFVDRYYHNGGAPMPTQEDFDAGVKIINVHHANEYNPHINYPFIAVDEMKGFINDMHEKGQKVKIYNTVRELTNYTTEIWALRSLGHEILGDGKGGGYPWLREHLIDGYHPQWYQYFPEKSADASIVNTPSDSRWYNYYIEGLAWLVRNVDIDGLYLDDVSYDRRIVKRMRKVLDREKPGCILDLHSNTGFSKGPATQYTEYFPYLDKLWFGESFHYDQMPPENWLVEVSGIPFGLMGDMLHRGGNRWLGMLYGMTVRHPWVTDGVLCDPRPIWKVWDDFGIHTSEMIGFWEKKPFVTTNNSNVKATVYKKNGKILVALGNFSDKTQKCQLNIDWNSLDLAKGKVSLMAPEVKDFQKAQAFRVDDTITIEAKKGWMIIISE</sequence>
<accession>A0A941F552</accession>
<proteinExistence type="predicted"/>
<gene>
    <name evidence="2" type="ORF">KDU71_09985</name>
</gene>
<dbReference type="Pfam" id="PF19543">
    <property type="entry name" value="GH123_N"/>
    <property type="match status" value="1"/>
</dbReference>
<organism evidence="2 3">
    <name type="scientific">Carboxylicivirga sediminis</name>
    <dbReference type="NCBI Taxonomy" id="2006564"/>
    <lineage>
        <taxon>Bacteria</taxon>
        <taxon>Pseudomonadati</taxon>
        <taxon>Bacteroidota</taxon>
        <taxon>Bacteroidia</taxon>
        <taxon>Marinilabiliales</taxon>
        <taxon>Marinilabiliaceae</taxon>
        <taxon>Carboxylicivirga</taxon>
    </lineage>
</organism>
<dbReference type="InterPro" id="IPR045711">
    <property type="entry name" value="GH123-like_N"/>
</dbReference>